<dbReference type="GO" id="GO:0006047">
    <property type="term" value="P:UDP-N-acetylglucosamine metabolic process"/>
    <property type="evidence" value="ECO:0007669"/>
    <property type="project" value="TreeGrafter"/>
</dbReference>
<evidence type="ECO:0000256" key="1">
    <source>
        <dbReference type="ARBA" id="ARBA00001031"/>
    </source>
</evidence>
<keyword evidence="5" id="KW-0315">Glutamine amidotransferase</keyword>
<evidence type="ECO:0000259" key="6">
    <source>
        <dbReference type="PROSITE" id="PS51278"/>
    </source>
</evidence>
<evidence type="ECO:0000256" key="5">
    <source>
        <dbReference type="ARBA" id="ARBA00022962"/>
    </source>
</evidence>
<proteinExistence type="predicted"/>
<dbReference type="PANTHER" id="PTHR10937:SF0">
    <property type="entry name" value="GLUTAMINE--FRUCTOSE-6-PHOSPHATE TRANSAMINASE (ISOMERIZING)"/>
    <property type="match status" value="1"/>
</dbReference>
<sequence length="208" mass="23253">MCGIFAYLNYMVPVKRQEVLDILIKGLQRLEYRGYDSAGLAIDGGQGADQSVINIIKQKGKVSELQKAILEQKDIDRDTLLECHVGISHTQFVVVHNGILTNYKDIKMFLEKKGFKFESETDTECIAKMMKHIYSSHENKQVTFQKLAEETIQQLEGAFALVFKSTHYPGEVVATRRGGPLLVGVRSKIKLATNAFPIIISGGMFPSV</sequence>
<dbReference type="PANTHER" id="PTHR10937">
    <property type="entry name" value="GLUCOSAMINE--FRUCTOSE-6-PHOSPHATE AMINOTRANSFERASE, ISOMERIZING"/>
    <property type="match status" value="1"/>
</dbReference>
<keyword evidence="3" id="KW-0032">Aminotransferase</keyword>
<dbReference type="EC" id="2.6.1.16" evidence="2"/>
<dbReference type="EMBL" id="VXIV02000317">
    <property type="protein sequence ID" value="KAF6039028.1"/>
    <property type="molecule type" value="Genomic_DNA"/>
</dbReference>
<organism evidence="7 8">
    <name type="scientific">Bugula neritina</name>
    <name type="common">Brown bryozoan</name>
    <name type="synonym">Sertularia neritina</name>
    <dbReference type="NCBI Taxonomy" id="10212"/>
    <lineage>
        <taxon>Eukaryota</taxon>
        <taxon>Metazoa</taxon>
        <taxon>Spiralia</taxon>
        <taxon>Lophotrochozoa</taxon>
        <taxon>Bryozoa</taxon>
        <taxon>Gymnolaemata</taxon>
        <taxon>Cheilostomatida</taxon>
        <taxon>Flustrina</taxon>
        <taxon>Buguloidea</taxon>
        <taxon>Bugulidae</taxon>
        <taxon>Bugula</taxon>
    </lineage>
</organism>
<dbReference type="InterPro" id="IPR017932">
    <property type="entry name" value="GATase_2_dom"/>
</dbReference>
<accession>A0A7J7KLR6</accession>
<dbReference type="Proteomes" id="UP000593567">
    <property type="component" value="Unassembled WGS sequence"/>
</dbReference>
<dbReference type="SUPFAM" id="SSF56235">
    <property type="entry name" value="N-terminal nucleophile aminohydrolases (Ntn hydrolases)"/>
    <property type="match status" value="1"/>
</dbReference>
<dbReference type="OrthoDB" id="15235at2759"/>
<evidence type="ECO:0000256" key="2">
    <source>
        <dbReference type="ARBA" id="ARBA00012916"/>
    </source>
</evidence>
<comment type="catalytic activity">
    <reaction evidence="1">
        <text>D-fructose 6-phosphate + L-glutamine = D-glucosamine 6-phosphate + L-glutamate</text>
        <dbReference type="Rhea" id="RHEA:13237"/>
        <dbReference type="ChEBI" id="CHEBI:29985"/>
        <dbReference type="ChEBI" id="CHEBI:58359"/>
        <dbReference type="ChEBI" id="CHEBI:58725"/>
        <dbReference type="ChEBI" id="CHEBI:61527"/>
        <dbReference type="EC" id="2.6.1.16"/>
    </reaction>
</comment>
<name>A0A7J7KLR6_BUGNE</name>
<evidence type="ECO:0000256" key="4">
    <source>
        <dbReference type="ARBA" id="ARBA00022679"/>
    </source>
</evidence>
<reference evidence="7" key="1">
    <citation type="submission" date="2020-06" db="EMBL/GenBank/DDBJ databases">
        <title>Draft genome of Bugula neritina, a colonial animal packing powerful symbionts and potential medicines.</title>
        <authorList>
            <person name="Rayko M."/>
        </authorList>
    </citation>
    <scope>NUCLEOTIDE SEQUENCE [LARGE SCALE GENOMIC DNA]</scope>
    <source>
        <strain evidence="7">Kwan_BN1</strain>
    </source>
</reference>
<evidence type="ECO:0000313" key="7">
    <source>
        <dbReference type="EMBL" id="KAF6039028.1"/>
    </source>
</evidence>
<keyword evidence="4" id="KW-0808">Transferase</keyword>
<dbReference type="Pfam" id="PF13537">
    <property type="entry name" value="GATase_7"/>
    <property type="match status" value="1"/>
</dbReference>
<dbReference type="Gene3D" id="3.60.20.10">
    <property type="entry name" value="Glutamine Phosphoribosylpyrophosphate, subunit 1, domain 1"/>
    <property type="match status" value="1"/>
</dbReference>
<dbReference type="InterPro" id="IPR029055">
    <property type="entry name" value="Ntn_hydrolases_N"/>
</dbReference>
<protein>
    <recommendedName>
        <fullName evidence="2">glutamine--fructose-6-phosphate transaminase (isomerizing)</fullName>
        <ecNumber evidence="2">2.6.1.16</ecNumber>
    </recommendedName>
</protein>
<dbReference type="GO" id="GO:0004360">
    <property type="term" value="F:glutamine-fructose-6-phosphate transaminase (isomerizing) activity"/>
    <property type="evidence" value="ECO:0007669"/>
    <property type="project" value="UniProtKB-EC"/>
</dbReference>
<dbReference type="GO" id="GO:0006002">
    <property type="term" value="P:fructose 6-phosphate metabolic process"/>
    <property type="evidence" value="ECO:0007669"/>
    <property type="project" value="TreeGrafter"/>
</dbReference>
<gene>
    <name evidence="7" type="ORF">EB796_002683</name>
</gene>
<dbReference type="GO" id="GO:0006487">
    <property type="term" value="P:protein N-linked glycosylation"/>
    <property type="evidence" value="ECO:0007669"/>
    <property type="project" value="TreeGrafter"/>
</dbReference>
<comment type="caution">
    <text evidence="7">The sequence shown here is derived from an EMBL/GenBank/DDBJ whole genome shotgun (WGS) entry which is preliminary data.</text>
</comment>
<dbReference type="PROSITE" id="PS51278">
    <property type="entry name" value="GATASE_TYPE_2"/>
    <property type="match status" value="1"/>
</dbReference>
<evidence type="ECO:0000313" key="8">
    <source>
        <dbReference type="Proteomes" id="UP000593567"/>
    </source>
</evidence>
<evidence type="ECO:0000256" key="3">
    <source>
        <dbReference type="ARBA" id="ARBA00022576"/>
    </source>
</evidence>
<feature type="domain" description="Glutamine amidotransferase type-2" evidence="6">
    <location>
        <begin position="2"/>
        <end position="208"/>
    </location>
</feature>
<dbReference type="AlphaFoldDB" id="A0A7J7KLR6"/>
<keyword evidence="8" id="KW-1185">Reference proteome</keyword>